<evidence type="ECO:0000256" key="4">
    <source>
        <dbReference type="HAMAP-Rule" id="MF_01315"/>
    </source>
</evidence>
<reference evidence="9" key="2">
    <citation type="submission" date="2021-03" db="EMBL/GenBank/DDBJ databases">
        <authorList>
            <person name="Jaffe A."/>
        </authorList>
    </citation>
    <scope>NUCLEOTIDE SEQUENCE</scope>
    <source>
        <strain evidence="9">RIFCSPLOWO2_01_FULL_43_13</strain>
    </source>
</reference>
<keyword evidence="4" id="KW-0694">RNA-binding</keyword>
<dbReference type="PROSITE" id="PS00646">
    <property type="entry name" value="RIBOSOMAL_S13_1"/>
    <property type="match status" value="1"/>
</dbReference>
<comment type="similarity">
    <text evidence="1 4 5">Belongs to the universal ribosomal protein uS13 family.</text>
</comment>
<protein>
    <recommendedName>
        <fullName evidence="4">Small ribosomal subunit protein uS13</fullName>
    </recommendedName>
</protein>
<dbReference type="GO" id="GO:0015935">
    <property type="term" value="C:small ribosomal subunit"/>
    <property type="evidence" value="ECO:0007669"/>
    <property type="project" value="TreeGrafter"/>
</dbReference>
<evidence type="ECO:0000313" key="7">
    <source>
        <dbReference type="EMBL" id="HIH21266.1"/>
    </source>
</evidence>
<dbReference type="InterPro" id="IPR027437">
    <property type="entry name" value="Rbsml_uS13_C"/>
</dbReference>
<dbReference type="Pfam" id="PF00416">
    <property type="entry name" value="Ribosomal_S13"/>
    <property type="match status" value="1"/>
</dbReference>
<keyword evidence="4" id="KW-0699">rRNA-binding</keyword>
<reference evidence="7 10" key="1">
    <citation type="journal article" date="2020" name="bioRxiv">
        <title>A rank-normalized archaeal taxonomy based on genome phylogeny resolves widespread incomplete and uneven classifications.</title>
        <authorList>
            <person name="Rinke C."/>
            <person name="Chuvochina M."/>
            <person name="Mussig A.J."/>
            <person name="Chaumeil P.-A."/>
            <person name="Waite D.W."/>
            <person name="Whitman W.B."/>
            <person name="Parks D.H."/>
            <person name="Hugenholtz P."/>
        </authorList>
    </citation>
    <scope>NUCLEOTIDE SEQUENCE [LARGE SCALE GENOMIC DNA]</scope>
    <source>
        <strain evidence="7">UBA10191</strain>
    </source>
</reference>
<sequence>MQEQKELRLIVRIMNKDLDGNLPIYRALMKIKGLGHRMSRIMAYEFEKNCKIPYDQALGSIPEEMDEKLEEIVSNPEKFNIPSWLYNRRKDYETGKNMHQVMVDLDFSIRKDIERMKKIKAYKGVRHMYGLPVRGQRTRSSFRKRGATVGVVKKEAKAAAAGPAKAEAKGESKEKKK</sequence>
<evidence type="ECO:0000256" key="2">
    <source>
        <dbReference type="ARBA" id="ARBA00022980"/>
    </source>
</evidence>
<comment type="subunit">
    <text evidence="4">Part of the 30S ribosomal subunit. Forms a loose heterodimer with protein S19. Forms two bridges to the 50S subunit in the 70S ribosome.</text>
</comment>
<evidence type="ECO:0000313" key="9">
    <source>
        <dbReference type="EMBL" id="MBS3058296.1"/>
    </source>
</evidence>
<evidence type="ECO:0000256" key="6">
    <source>
        <dbReference type="SAM" id="MobiDB-lite"/>
    </source>
</evidence>
<comment type="caution">
    <text evidence="8">The sequence shown here is derived from an EMBL/GenBank/DDBJ whole genome shotgun (WGS) entry which is preliminary data.</text>
</comment>
<dbReference type="Gene3D" id="4.10.910.10">
    <property type="entry name" value="30s ribosomal protein s13, domain 2"/>
    <property type="match status" value="1"/>
</dbReference>
<dbReference type="NCBIfam" id="NF003140">
    <property type="entry name" value="PRK04053.1"/>
    <property type="match status" value="1"/>
</dbReference>
<evidence type="ECO:0000256" key="1">
    <source>
        <dbReference type="ARBA" id="ARBA00008080"/>
    </source>
</evidence>
<accession>A0A7J4KU79</accession>
<dbReference type="EMBL" id="DUFJ01000070">
    <property type="protein sequence ID" value="HIH33244.1"/>
    <property type="molecule type" value="Genomic_DNA"/>
</dbReference>
<dbReference type="EMBL" id="JAGVWB010000019">
    <property type="protein sequence ID" value="MBS3058296.1"/>
    <property type="molecule type" value="Genomic_DNA"/>
</dbReference>
<dbReference type="AlphaFoldDB" id="A0A7J4KU79"/>
<name>A0A7J4KU79_9ARCH</name>
<evidence type="ECO:0000256" key="3">
    <source>
        <dbReference type="ARBA" id="ARBA00023274"/>
    </source>
</evidence>
<dbReference type="PANTHER" id="PTHR10871:SF3">
    <property type="entry name" value="SMALL RIBOSOMAL SUBUNIT PROTEIN US13"/>
    <property type="match status" value="1"/>
</dbReference>
<dbReference type="InterPro" id="IPR010979">
    <property type="entry name" value="Ribosomal_uS13-like_H2TH"/>
</dbReference>
<dbReference type="EMBL" id="DUFW01000019">
    <property type="protein sequence ID" value="HIH21266.1"/>
    <property type="molecule type" value="Genomic_DNA"/>
</dbReference>
<dbReference type="SUPFAM" id="SSF46946">
    <property type="entry name" value="S13-like H2TH domain"/>
    <property type="match status" value="1"/>
</dbReference>
<dbReference type="Proteomes" id="UP000680185">
    <property type="component" value="Unassembled WGS sequence"/>
</dbReference>
<dbReference type="GO" id="GO:0006412">
    <property type="term" value="P:translation"/>
    <property type="evidence" value="ECO:0007669"/>
    <property type="project" value="UniProtKB-UniRule"/>
</dbReference>
<dbReference type="Gene3D" id="1.10.8.50">
    <property type="match status" value="1"/>
</dbReference>
<feature type="compositionally biased region" description="Basic and acidic residues" evidence="6">
    <location>
        <begin position="166"/>
        <end position="177"/>
    </location>
</feature>
<gene>
    <name evidence="4" type="primary">rps13</name>
    <name evidence="7" type="ORF">HA222_01205</name>
    <name evidence="8" type="ORF">HA227_03245</name>
    <name evidence="9" type="ORF">J4478_02750</name>
</gene>
<dbReference type="InterPro" id="IPR018269">
    <property type="entry name" value="Ribosomal_uS13_CS"/>
</dbReference>
<keyword evidence="2 4" id="KW-0689">Ribosomal protein</keyword>
<dbReference type="InterPro" id="IPR001892">
    <property type="entry name" value="Ribosomal_uS13"/>
</dbReference>
<evidence type="ECO:0000313" key="10">
    <source>
        <dbReference type="Proteomes" id="UP000527315"/>
    </source>
</evidence>
<comment type="function">
    <text evidence="4">Located at the top of the head of the 30S subunit, it contacts several helices of the 16S rRNA. In the 70S ribosome it contacts the 23S rRNA (bridge B1a) and protein L5 of the 50S subunit (bridge B1b), connecting the 2 subunits; these bridges are implicated in subunit movement.</text>
</comment>
<feature type="region of interest" description="Disordered" evidence="6">
    <location>
        <begin position="153"/>
        <end position="177"/>
    </location>
</feature>
<keyword evidence="3 4" id="KW-0687">Ribonucleoprotein</keyword>
<evidence type="ECO:0000256" key="5">
    <source>
        <dbReference type="RuleBase" id="RU003830"/>
    </source>
</evidence>
<reference evidence="9" key="3">
    <citation type="submission" date="2021-05" db="EMBL/GenBank/DDBJ databases">
        <title>Protein family content uncovers lineage relationships and bacterial pathway maintenance mechanisms in DPANN archaea.</title>
        <authorList>
            <person name="Castelle C.J."/>
            <person name="Meheust R."/>
            <person name="Jaffe A.L."/>
            <person name="Seitz K."/>
            <person name="Gong X."/>
            <person name="Baker B.J."/>
            <person name="Banfield J.F."/>
        </authorList>
    </citation>
    <scope>NUCLEOTIDE SEQUENCE</scope>
    <source>
        <strain evidence="9">RIFCSPLOWO2_01_FULL_43_13</strain>
    </source>
</reference>
<dbReference type="PROSITE" id="PS50159">
    <property type="entry name" value="RIBOSOMAL_S13_2"/>
    <property type="match status" value="1"/>
</dbReference>
<dbReference type="GO" id="GO:0019843">
    <property type="term" value="F:rRNA binding"/>
    <property type="evidence" value="ECO:0007669"/>
    <property type="project" value="UniProtKB-UniRule"/>
</dbReference>
<dbReference type="GO" id="GO:0005829">
    <property type="term" value="C:cytosol"/>
    <property type="evidence" value="ECO:0007669"/>
    <property type="project" value="TreeGrafter"/>
</dbReference>
<dbReference type="PANTHER" id="PTHR10871">
    <property type="entry name" value="30S RIBOSOMAL PROTEIN S13/40S RIBOSOMAL PROTEIN S18"/>
    <property type="match status" value="1"/>
</dbReference>
<dbReference type="GO" id="GO:0003735">
    <property type="term" value="F:structural constituent of ribosome"/>
    <property type="evidence" value="ECO:0007669"/>
    <property type="project" value="InterPro"/>
</dbReference>
<dbReference type="PIRSF" id="PIRSF002134">
    <property type="entry name" value="Ribosomal_S13"/>
    <property type="match status" value="1"/>
</dbReference>
<evidence type="ECO:0000313" key="8">
    <source>
        <dbReference type="EMBL" id="HIH33244.1"/>
    </source>
</evidence>
<proteinExistence type="inferred from homology"/>
<dbReference type="FunFam" id="4.10.910.10:FF:000002">
    <property type="entry name" value="40S ribosomal protein S18"/>
    <property type="match status" value="1"/>
</dbReference>
<dbReference type="Proteomes" id="UP000527315">
    <property type="component" value="Unassembled WGS sequence"/>
</dbReference>
<dbReference type="Proteomes" id="UP000590964">
    <property type="component" value="Unassembled WGS sequence"/>
</dbReference>
<dbReference type="HAMAP" id="MF_01315">
    <property type="entry name" value="Ribosomal_uS13"/>
    <property type="match status" value="1"/>
</dbReference>
<organism evidence="8 10">
    <name type="scientific">Candidatus Iainarchaeum sp</name>
    <dbReference type="NCBI Taxonomy" id="3101447"/>
    <lineage>
        <taxon>Archaea</taxon>
        <taxon>Candidatus Iainarchaeota</taxon>
        <taxon>Candidatus Iainarchaeia</taxon>
        <taxon>Candidatus Iainarchaeales</taxon>
        <taxon>Candidatus Iainarchaeaceae</taxon>
        <taxon>Candidatus Iainarchaeum</taxon>
    </lineage>
</organism>